<dbReference type="AlphaFoldDB" id="A0A371E7A2"/>
<evidence type="ECO:0000313" key="1">
    <source>
        <dbReference type="EMBL" id="RDX61877.1"/>
    </source>
</evidence>
<name>A0A371E7A2_MUCPR</name>
<reference evidence="1" key="1">
    <citation type="submission" date="2018-05" db="EMBL/GenBank/DDBJ databases">
        <title>Draft genome of Mucuna pruriens seed.</title>
        <authorList>
            <person name="Nnadi N.E."/>
            <person name="Vos R."/>
            <person name="Hasami M.H."/>
            <person name="Devisetty U.K."/>
            <person name="Aguiy J.C."/>
        </authorList>
    </citation>
    <scope>NUCLEOTIDE SEQUENCE [LARGE SCALE GENOMIC DNA]</scope>
    <source>
        <strain evidence="1">JCA_2017</strain>
    </source>
</reference>
<dbReference type="STRING" id="157652.A0A371E7A2"/>
<feature type="non-terminal residue" evidence="1">
    <location>
        <position position="206"/>
    </location>
</feature>
<organism evidence="1 2">
    <name type="scientific">Mucuna pruriens</name>
    <name type="common">Velvet bean</name>
    <name type="synonym">Dolichos pruriens</name>
    <dbReference type="NCBI Taxonomy" id="157652"/>
    <lineage>
        <taxon>Eukaryota</taxon>
        <taxon>Viridiplantae</taxon>
        <taxon>Streptophyta</taxon>
        <taxon>Embryophyta</taxon>
        <taxon>Tracheophyta</taxon>
        <taxon>Spermatophyta</taxon>
        <taxon>Magnoliopsida</taxon>
        <taxon>eudicotyledons</taxon>
        <taxon>Gunneridae</taxon>
        <taxon>Pentapetalae</taxon>
        <taxon>rosids</taxon>
        <taxon>fabids</taxon>
        <taxon>Fabales</taxon>
        <taxon>Fabaceae</taxon>
        <taxon>Papilionoideae</taxon>
        <taxon>50 kb inversion clade</taxon>
        <taxon>NPAAA clade</taxon>
        <taxon>indigoferoid/millettioid clade</taxon>
        <taxon>Phaseoleae</taxon>
        <taxon>Mucuna</taxon>
    </lineage>
</organism>
<dbReference type="InterPro" id="IPR027417">
    <property type="entry name" value="P-loop_NTPase"/>
</dbReference>
<dbReference type="Gene3D" id="3.40.850.10">
    <property type="entry name" value="Kinesin motor domain"/>
    <property type="match status" value="1"/>
</dbReference>
<protein>
    <submittedName>
        <fullName evidence="1">Myosin-14</fullName>
    </submittedName>
</protein>
<proteinExistence type="predicted"/>
<evidence type="ECO:0000313" key="2">
    <source>
        <dbReference type="Proteomes" id="UP000257109"/>
    </source>
</evidence>
<accession>A0A371E7A2</accession>
<dbReference type="InterPro" id="IPR036961">
    <property type="entry name" value="Kinesin_motor_dom_sf"/>
</dbReference>
<dbReference type="OrthoDB" id="6108017at2759"/>
<dbReference type="Proteomes" id="UP000257109">
    <property type="component" value="Unassembled WGS sequence"/>
</dbReference>
<comment type="caution">
    <text evidence="1">The sequence shown here is derived from an EMBL/GenBank/DDBJ whole genome shotgun (WGS) entry which is preliminary data.</text>
</comment>
<sequence length="206" mass="23953">MNFDINQIRHTEAPPREVDDMTKLAYLHEPGVLNNLISRYDIDEFYMPTLQNSLPPLYLNVFILHMSSYQILLSDLYWKYIDCCESFPKASSFIRQKMAQYKGAGFDELSPRPFAVADAAYRSSEELSLFLYVLCCTSGGQVLRNFSKNRFIRNARKSSKFLERIIIRFESSMKEVSKVPRGRTPREWLKKDGGGIRYCKGGKKFK</sequence>
<keyword evidence="2" id="KW-1185">Reference proteome</keyword>
<dbReference type="EMBL" id="QJKJ01015846">
    <property type="protein sequence ID" value="RDX61877.1"/>
    <property type="molecule type" value="Genomic_DNA"/>
</dbReference>
<dbReference type="SUPFAM" id="SSF52540">
    <property type="entry name" value="P-loop containing nucleoside triphosphate hydrolases"/>
    <property type="match status" value="1"/>
</dbReference>
<gene>
    <name evidence="1" type="primary">XI-H</name>
    <name evidence="1" type="ORF">CR513_59849</name>
</gene>
<feature type="non-terminal residue" evidence="1">
    <location>
        <position position="1"/>
    </location>
</feature>